<proteinExistence type="predicted"/>
<evidence type="ECO:0000313" key="3">
    <source>
        <dbReference type="Proteomes" id="UP000681035"/>
    </source>
</evidence>
<dbReference type="CDD" id="cd04301">
    <property type="entry name" value="NAT_SF"/>
    <property type="match status" value="1"/>
</dbReference>
<dbReference type="RefSeq" id="WP_213541154.1">
    <property type="nucleotide sequence ID" value="NZ_AP023418.1"/>
</dbReference>
<dbReference type="InterPro" id="IPR016181">
    <property type="entry name" value="Acyl_CoA_acyltransferase"/>
</dbReference>
<dbReference type="SUPFAM" id="SSF55729">
    <property type="entry name" value="Acyl-CoA N-acyltransferases (Nat)"/>
    <property type="match status" value="1"/>
</dbReference>
<keyword evidence="3" id="KW-1185">Reference proteome</keyword>
<evidence type="ECO:0000313" key="2">
    <source>
        <dbReference type="EMBL" id="BCK82599.1"/>
    </source>
</evidence>
<gene>
    <name evidence="2" type="ORF">MM50RIKEN_23620</name>
</gene>
<dbReference type="Pfam" id="PF13302">
    <property type="entry name" value="Acetyltransf_3"/>
    <property type="match status" value="1"/>
</dbReference>
<feature type="domain" description="N-acetyltransferase" evidence="1">
    <location>
        <begin position="8"/>
        <end position="166"/>
    </location>
</feature>
<name>A0A810Q2P6_9FIRM</name>
<dbReference type="PANTHER" id="PTHR43415:SF3">
    <property type="entry name" value="GNAT-FAMILY ACETYLTRANSFERASE"/>
    <property type="match status" value="1"/>
</dbReference>
<sequence>MRIQHKNLTIRQAEVTDAKQLAAWWNDGAVMAHAGFPNGLGTTEEEVVKGLRNGLLVVEESDRLIGECNYHNASDGVAEIGIKICETDCQNRGVGRKVLSMLISWLFRNGYAKIILDTNLTNTRAQHVYESLGFRKVRTNIDSWKDQFGRLQSSVDYALVEQDFVSYE</sequence>
<dbReference type="PANTHER" id="PTHR43415">
    <property type="entry name" value="SPERMIDINE N(1)-ACETYLTRANSFERASE"/>
    <property type="match status" value="1"/>
</dbReference>
<dbReference type="AlphaFoldDB" id="A0A810Q2P6"/>
<dbReference type="PROSITE" id="PS51186">
    <property type="entry name" value="GNAT"/>
    <property type="match status" value="1"/>
</dbReference>
<organism evidence="2 3">
    <name type="scientific">Vescimonas coprocola</name>
    <dbReference type="NCBI Taxonomy" id="2714355"/>
    <lineage>
        <taxon>Bacteria</taxon>
        <taxon>Bacillati</taxon>
        <taxon>Bacillota</taxon>
        <taxon>Clostridia</taxon>
        <taxon>Eubacteriales</taxon>
        <taxon>Oscillospiraceae</taxon>
        <taxon>Vescimonas</taxon>
    </lineage>
</organism>
<dbReference type="GO" id="GO:0016747">
    <property type="term" value="F:acyltransferase activity, transferring groups other than amino-acyl groups"/>
    <property type="evidence" value="ECO:0007669"/>
    <property type="project" value="InterPro"/>
</dbReference>
<dbReference type="KEGG" id="vcop:MM50RIKEN_23620"/>
<dbReference type="Gene3D" id="3.40.630.30">
    <property type="match status" value="1"/>
</dbReference>
<dbReference type="EMBL" id="AP023418">
    <property type="protein sequence ID" value="BCK82599.1"/>
    <property type="molecule type" value="Genomic_DNA"/>
</dbReference>
<dbReference type="InterPro" id="IPR000182">
    <property type="entry name" value="GNAT_dom"/>
</dbReference>
<protein>
    <recommendedName>
        <fullName evidence="1">N-acetyltransferase domain-containing protein</fullName>
    </recommendedName>
</protein>
<accession>A0A810Q2P6</accession>
<reference evidence="2" key="1">
    <citation type="submission" date="2020-09" db="EMBL/GenBank/DDBJ databases">
        <title>New species isolated from human feces.</title>
        <authorList>
            <person name="Kitahara M."/>
            <person name="Shigeno Y."/>
            <person name="Shime M."/>
            <person name="Matsumoto Y."/>
            <person name="Nakamura S."/>
            <person name="Motooka D."/>
            <person name="Fukuoka S."/>
            <person name="Nishikawa H."/>
            <person name="Benno Y."/>
        </authorList>
    </citation>
    <scope>NUCLEOTIDE SEQUENCE</scope>
    <source>
        <strain evidence="2">MM50</strain>
    </source>
</reference>
<evidence type="ECO:0000259" key="1">
    <source>
        <dbReference type="PROSITE" id="PS51186"/>
    </source>
</evidence>
<dbReference type="Proteomes" id="UP000681035">
    <property type="component" value="Chromosome"/>
</dbReference>